<evidence type="ECO:0000256" key="5">
    <source>
        <dbReference type="ARBA" id="ARBA00023136"/>
    </source>
</evidence>
<evidence type="ECO:0000256" key="6">
    <source>
        <dbReference type="SAM" id="MobiDB-lite"/>
    </source>
</evidence>
<feature type="transmembrane region" description="Helical" evidence="7">
    <location>
        <begin position="738"/>
        <end position="762"/>
    </location>
</feature>
<evidence type="ECO:0000313" key="10">
    <source>
        <dbReference type="Proteomes" id="UP001623330"/>
    </source>
</evidence>
<comment type="subcellular location">
    <subcellularLocation>
        <location evidence="1">Vacuole membrane</location>
        <topology evidence="1">Multi-pass membrane protein</topology>
    </subcellularLocation>
</comment>
<feature type="region of interest" description="Disordered" evidence="6">
    <location>
        <begin position="302"/>
        <end position="324"/>
    </location>
</feature>
<keyword evidence="4 7" id="KW-1133">Transmembrane helix</keyword>
<keyword evidence="5 7" id="KW-0472">Membrane</keyword>
<protein>
    <recommendedName>
        <fullName evidence="8">SPX domain-containing protein</fullName>
    </recommendedName>
</protein>
<evidence type="ECO:0000256" key="1">
    <source>
        <dbReference type="ARBA" id="ARBA00004128"/>
    </source>
</evidence>
<dbReference type="EMBL" id="JBEVYD010000007">
    <property type="protein sequence ID" value="KAL3231365.1"/>
    <property type="molecule type" value="Genomic_DNA"/>
</dbReference>
<feature type="compositionally biased region" description="Polar residues" evidence="6">
    <location>
        <begin position="578"/>
        <end position="593"/>
    </location>
</feature>
<comment type="caution">
    <text evidence="9">The sequence shown here is derived from an EMBL/GenBank/DDBJ whole genome shotgun (WGS) entry which is preliminary data.</text>
</comment>
<keyword evidence="2" id="KW-0926">Vacuole</keyword>
<dbReference type="InterPro" id="IPR004331">
    <property type="entry name" value="SPX_dom"/>
</dbReference>
<proteinExistence type="predicted"/>
<accession>A0ABR4NSG1</accession>
<evidence type="ECO:0000259" key="8">
    <source>
        <dbReference type="PROSITE" id="PS51382"/>
    </source>
</evidence>
<gene>
    <name evidence="9" type="ORF">RNJ44_00400</name>
</gene>
<keyword evidence="10" id="KW-1185">Reference proteome</keyword>
<reference evidence="9 10" key="1">
    <citation type="submission" date="2024-05" db="EMBL/GenBank/DDBJ databases">
        <title>Long read based assembly of the Candida bracarensis genome reveals expanded adhesin content.</title>
        <authorList>
            <person name="Marcet-Houben M."/>
            <person name="Ksiezopolska E."/>
            <person name="Gabaldon T."/>
        </authorList>
    </citation>
    <scope>NUCLEOTIDE SEQUENCE [LARGE SCALE GENOMIC DNA]</scope>
    <source>
        <strain evidence="9 10">CBM6</strain>
    </source>
</reference>
<sequence length="834" mass="95788">MKFGSQILDKSVPEWKLNNIDYEELKKIIKQITNGKGPYKLEDFEGLTVKFTQNFNQVNLFINLKVKEISSKLVSIETSISRLFDDSLDAGLLKRRVRAIKVYLENCNTLLQKLSRFVIVQRVGLRKLFKKIKKHYQDSEIAREYIAGVKRCKELQEGYEGISFQQLDLQPYLVEVSLIMDVLSDISMKLKQDGTLDGMEKTDFDRSKLLDRKSSQKTPEDVKVNLKTNSQFDAFFLEKCETLQRILIRSDNNEQLKFLLINLGYQVFDESLLKRSREIIHQESASETRSLKSMKSFYDNERPPLRRLQTGSSEAIKQTDDLEQGSSSISILSRHPKLSENNFSNENENRFPNLVIEYYKHKVPIEECILMCHVGGLRGSIVTNSLTRTEIIKILQKDDSAKVTDAIGKLASEWIISHELKACSPRINYKRTRYISIHKSNLYLITIDDQISLGTKDGDESPIFDHSIMEIKRFPIKKDSTGGEKDARFVAIMEKMYESKIQCIPFRQTLTVWKLMARIVDSEQKIDSLKSTILEDIYTIGEGDSLSDDEFFGIGLDILLNLCSKQFQNEQYSLTREASKTPSDWKNQRNISPESKGASAKPSKFRYWNEFDELEEENLQNNFYQQDNEGDLEINDSGNHHDFGFVHLSNDFINSTYDFAQQIRQIFGFDDGSESLLNPALRDLSAKYGQRNYGSISSGQSVATKSYDDIRILIEHQKKDLKDSEAMYEYKHDQVLSLMYLFVLLIACVTSGVCMGIVLAVFTDDDSDVDLVVGNTLILTIITSLTLSLILVILCLLLLFSRYTFAPIWHYILSFTLFVMIMGTVCYGLVEILL</sequence>
<dbReference type="Pfam" id="PF03105">
    <property type="entry name" value="SPX"/>
    <property type="match status" value="1"/>
</dbReference>
<dbReference type="InterPro" id="IPR051572">
    <property type="entry name" value="VTC_Complex_Subunit"/>
</dbReference>
<dbReference type="Proteomes" id="UP001623330">
    <property type="component" value="Unassembled WGS sequence"/>
</dbReference>
<dbReference type="CDD" id="cd14474">
    <property type="entry name" value="SPX_YDR089W"/>
    <property type="match status" value="1"/>
</dbReference>
<feature type="domain" description="SPX" evidence="8">
    <location>
        <begin position="1"/>
        <end position="146"/>
    </location>
</feature>
<evidence type="ECO:0000256" key="7">
    <source>
        <dbReference type="SAM" id="Phobius"/>
    </source>
</evidence>
<evidence type="ECO:0000313" key="9">
    <source>
        <dbReference type="EMBL" id="KAL3231365.1"/>
    </source>
</evidence>
<keyword evidence="3 7" id="KW-0812">Transmembrane</keyword>
<organism evidence="9 10">
    <name type="scientific">Nakaseomyces bracarensis</name>
    <dbReference type="NCBI Taxonomy" id="273131"/>
    <lineage>
        <taxon>Eukaryota</taxon>
        <taxon>Fungi</taxon>
        <taxon>Dikarya</taxon>
        <taxon>Ascomycota</taxon>
        <taxon>Saccharomycotina</taxon>
        <taxon>Saccharomycetes</taxon>
        <taxon>Saccharomycetales</taxon>
        <taxon>Saccharomycetaceae</taxon>
        <taxon>Nakaseomyces</taxon>
    </lineage>
</organism>
<feature type="transmembrane region" description="Helical" evidence="7">
    <location>
        <begin position="777"/>
        <end position="799"/>
    </location>
</feature>
<evidence type="ECO:0000256" key="2">
    <source>
        <dbReference type="ARBA" id="ARBA00022554"/>
    </source>
</evidence>
<evidence type="ECO:0000256" key="3">
    <source>
        <dbReference type="ARBA" id="ARBA00022692"/>
    </source>
</evidence>
<dbReference type="PANTHER" id="PTHR46140">
    <property type="entry name" value="VACUOLAR TRANSPORTER CHAPERONE 1-RELATED"/>
    <property type="match status" value="1"/>
</dbReference>
<dbReference type="PROSITE" id="PS51382">
    <property type="entry name" value="SPX"/>
    <property type="match status" value="1"/>
</dbReference>
<dbReference type="PANTHER" id="PTHR46140:SF1">
    <property type="entry name" value="VACUOLAR TRANSPORTER CHAPERONE COMPLEX SUBUNIT 4-RELATED"/>
    <property type="match status" value="1"/>
</dbReference>
<feature type="transmembrane region" description="Helical" evidence="7">
    <location>
        <begin position="811"/>
        <end position="830"/>
    </location>
</feature>
<feature type="region of interest" description="Disordered" evidence="6">
    <location>
        <begin position="578"/>
        <end position="600"/>
    </location>
</feature>
<name>A0ABR4NSG1_9SACH</name>
<evidence type="ECO:0000256" key="4">
    <source>
        <dbReference type="ARBA" id="ARBA00022989"/>
    </source>
</evidence>